<keyword evidence="1" id="KW-0472">Membrane</keyword>
<sequence length="49" mass="5564">MVWGLLATCITHIIMVFTFICVCLTRSSFAIHGAGKQRKMITMKMMTKI</sequence>
<dbReference type="AlphaFoldDB" id="A0A2P2QBE6"/>
<accession>A0A2P2QBE6</accession>
<proteinExistence type="predicted"/>
<dbReference type="EMBL" id="GGEC01083770">
    <property type="protein sequence ID" value="MBX64254.1"/>
    <property type="molecule type" value="Transcribed_RNA"/>
</dbReference>
<name>A0A2P2QBE6_RHIMU</name>
<feature type="transmembrane region" description="Helical" evidence="1">
    <location>
        <begin position="12"/>
        <end position="35"/>
    </location>
</feature>
<evidence type="ECO:0000256" key="1">
    <source>
        <dbReference type="SAM" id="Phobius"/>
    </source>
</evidence>
<protein>
    <submittedName>
        <fullName evidence="2">Uncharacterized protein</fullName>
    </submittedName>
</protein>
<reference evidence="2" key="1">
    <citation type="submission" date="2018-02" db="EMBL/GenBank/DDBJ databases">
        <title>Rhizophora mucronata_Transcriptome.</title>
        <authorList>
            <person name="Meera S.P."/>
            <person name="Sreeshan A."/>
            <person name="Augustine A."/>
        </authorList>
    </citation>
    <scope>NUCLEOTIDE SEQUENCE</scope>
    <source>
        <tissue evidence="2">Leaf</tissue>
    </source>
</reference>
<keyword evidence="1" id="KW-0812">Transmembrane</keyword>
<evidence type="ECO:0000313" key="2">
    <source>
        <dbReference type="EMBL" id="MBX64254.1"/>
    </source>
</evidence>
<organism evidence="2">
    <name type="scientific">Rhizophora mucronata</name>
    <name type="common">Asiatic mangrove</name>
    <dbReference type="NCBI Taxonomy" id="61149"/>
    <lineage>
        <taxon>Eukaryota</taxon>
        <taxon>Viridiplantae</taxon>
        <taxon>Streptophyta</taxon>
        <taxon>Embryophyta</taxon>
        <taxon>Tracheophyta</taxon>
        <taxon>Spermatophyta</taxon>
        <taxon>Magnoliopsida</taxon>
        <taxon>eudicotyledons</taxon>
        <taxon>Gunneridae</taxon>
        <taxon>Pentapetalae</taxon>
        <taxon>rosids</taxon>
        <taxon>fabids</taxon>
        <taxon>Malpighiales</taxon>
        <taxon>Rhizophoraceae</taxon>
        <taxon>Rhizophora</taxon>
    </lineage>
</organism>
<keyword evidence="1" id="KW-1133">Transmembrane helix</keyword>